<evidence type="ECO:0000313" key="3">
    <source>
        <dbReference type="EMBL" id="KJA13278.1"/>
    </source>
</evidence>
<accession>A0A0D2LR42</accession>
<protein>
    <recommendedName>
        <fullName evidence="5">Glucose receptor Git3 N-terminal domain-containing protein</fullName>
    </recommendedName>
</protein>
<evidence type="ECO:0000256" key="1">
    <source>
        <dbReference type="SAM" id="MobiDB-lite"/>
    </source>
</evidence>
<feature type="transmembrane region" description="Helical" evidence="2">
    <location>
        <begin position="178"/>
        <end position="198"/>
    </location>
</feature>
<feature type="transmembrane region" description="Helical" evidence="2">
    <location>
        <begin position="64"/>
        <end position="87"/>
    </location>
</feature>
<name>A0A0D2LR42_HYPSF</name>
<feature type="transmembrane region" description="Helical" evidence="2">
    <location>
        <begin position="229"/>
        <end position="250"/>
    </location>
</feature>
<sequence>MSSSNVTVLPNPFTPLAFMSPETAYQTTVTNYASVGALAVLIWDILDNAVGDYYLIKSRLNISLVAYFSSRIGLMGYVLGSAIFSSAPTGNCAVFEKAVTSWFPLAVISTGFLFFLRLRAVYNRNRTVVAFFFVMWLGLLVSSVFVPLGVLGGPVAHTSYCKTTVVARSASVVHLAPLIYDTLVFVAISWRLCLIATIQPVGPRQNMQVLLLGRYLPAFTKSMLLDGQIYYLTTLVAGVAVAVLTFAPGVPGPLRYLAMEPYFTLVNIMACRVYRRTRTGVIRESEISTVAMGQPQPKMHPIMFGGAVAGSLDSDLPHTSTSGSETNSKAERSSIV</sequence>
<feature type="transmembrane region" description="Helical" evidence="2">
    <location>
        <begin position="99"/>
        <end position="116"/>
    </location>
</feature>
<keyword evidence="2" id="KW-0812">Transmembrane</keyword>
<evidence type="ECO:0000313" key="4">
    <source>
        <dbReference type="Proteomes" id="UP000054270"/>
    </source>
</evidence>
<feature type="compositionally biased region" description="Polar residues" evidence="1">
    <location>
        <begin position="317"/>
        <end position="327"/>
    </location>
</feature>
<keyword evidence="2" id="KW-0472">Membrane</keyword>
<dbReference type="Proteomes" id="UP000054270">
    <property type="component" value="Unassembled WGS sequence"/>
</dbReference>
<reference evidence="4" key="1">
    <citation type="submission" date="2014-04" db="EMBL/GenBank/DDBJ databases">
        <title>Evolutionary Origins and Diversification of the Mycorrhizal Mutualists.</title>
        <authorList>
            <consortium name="DOE Joint Genome Institute"/>
            <consortium name="Mycorrhizal Genomics Consortium"/>
            <person name="Kohler A."/>
            <person name="Kuo A."/>
            <person name="Nagy L.G."/>
            <person name="Floudas D."/>
            <person name="Copeland A."/>
            <person name="Barry K.W."/>
            <person name="Cichocki N."/>
            <person name="Veneault-Fourrey C."/>
            <person name="LaButti K."/>
            <person name="Lindquist E.A."/>
            <person name="Lipzen A."/>
            <person name="Lundell T."/>
            <person name="Morin E."/>
            <person name="Murat C."/>
            <person name="Riley R."/>
            <person name="Ohm R."/>
            <person name="Sun H."/>
            <person name="Tunlid A."/>
            <person name="Henrissat B."/>
            <person name="Grigoriev I.V."/>
            <person name="Hibbett D.S."/>
            <person name="Martin F."/>
        </authorList>
    </citation>
    <scope>NUCLEOTIDE SEQUENCE [LARGE SCALE GENOMIC DNA]</scope>
    <source>
        <strain evidence="4">FD-334 SS-4</strain>
    </source>
</reference>
<dbReference type="AlphaFoldDB" id="A0A0D2LR42"/>
<dbReference type="EMBL" id="KN817760">
    <property type="protein sequence ID" value="KJA13278.1"/>
    <property type="molecule type" value="Genomic_DNA"/>
</dbReference>
<evidence type="ECO:0000256" key="2">
    <source>
        <dbReference type="SAM" id="Phobius"/>
    </source>
</evidence>
<keyword evidence="2" id="KW-1133">Transmembrane helix</keyword>
<feature type="region of interest" description="Disordered" evidence="1">
    <location>
        <begin position="315"/>
        <end position="336"/>
    </location>
</feature>
<organism evidence="3 4">
    <name type="scientific">Hypholoma sublateritium (strain FD-334 SS-4)</name>
    <dbReference type="NCBI Taxonomy" id="945553"/>
    <lineage>
        <taxon>Eukaryota</taxon>
        <taxon>Fungi</taxon>
        <taxon>Dikarya</taxon>
        <taxon>Basidiomycota</taxon>
        <taxon>Agaricomycotina</taxon>
        <taxon>Agaricomycetes</taxon>
        <taxon>Agaricomycetidae</taxon>
        <taxon>Agaricales</taxon>
        <taxon>Agaricineae</taxon>
        <taxon>Strophariaceae</taxon>
        <taxon>Hypholoma</taxon>
    </lineage>
</organism>
<dbReference type="OrthoDB" id="3038990at2759"/>
<proteinExistence type="predicted"/>
<feature type="transmembrane region" description="Helical" evidence="2">
    <location>
        <begin position="128"/>
        <end position="150"/>
    </location>
</feature>
<gene>
    <name evidence="3" type="ORF">HYPSUDRAFT_209680</name>
</gene>
<keyword evidence="4" id="KW-1185">Reference proteome</keyword>
<evidence type="ECO:0008006" key="5">
    <source>
        <dbReference type="Google" id="ProtNLM"/>
    </source>
</evidence>
<dbReference type="STRING" id="945553.A0A0D2LR42"/>
<feature type="transmembrane region" description="Helical" evidence="2">
    <location>
        <begin position="24"/>
        <end position="43"/>
    </location>
</feature>